<feature type="compositionally biased region" description="Basic and acidic residues" evidence="1">
    <location>
        <begin position="11"/>
        <end position="25"/>
    </location>
</feature>
<accession>A0A6A6NU50</accession>
<name>A0A6A6NU50_9PEZI</name>
<proteinExistence type="predicted"/>
<dbReference type="EMBL" id="MU001689">
    <property type="protein sequence ID" value="KAF2454793.1"/>
    <property type="molecule type" value="Genomic_DNA"/>
</dbReference>
<sequence length="171" mass="18748">MNVATAIGRAPGEDRRQRDQQRAPEGRLWVGCPVEQERDRRADGDRGQYLKGATRVAKCAGLPRQRGGPAQSSLSRLLSGRKPLPKATGKYARPTGGNECKMTAGQTKSCCGDIPVQTFLSLVLFSFFSFLGATNNMPGKRQIRFRCGCTDGNNRCQRGRVNQTISKESNE</sequence>
<evidence type="ECO:0000256" key="1">
    <source>
        <dbReference type="SAM" id="MobiDB-lite"/>
    </source>
</evidence>
<organism evidence="2 3">
    <name type="scientific">Lineolata rhizophorae</name>
    <dbReference type="NCBI Taxonomy" id="578093"/>
    <lineage>
        <taxon>Eukaryota</taxon>
        <taxon>Fungi</taxon>
        <taxon>Dikarya</taxon>
        <taxon>Ascomycota</taxon>
        <taxon>Pezizomycotina</taxon>
        <taxon>Dothideomycetes</taxon>
        <taxon>Dothideomycetes incertae sedis</taxon>
        <taxon>Lineolatales</taxon>
        <taxon>Lineolataceae</taxon>
        <taxon>Lineolata</taxon>
    </lineage>
</organism>
<evidence type="ECO:0000313" key="2">
    <source>
        <dbReference type="EMBL" id="KAF2454793.1"/>
    </source>
</evidence>
<feature type="region of interest" description="Disordered" evidence="1">
    <location>
        <begin position="1"/>
        <end position="27"/>
    </location>
</feature>
<feature type="region of interest" description="Disordered" evidence="1">
    <location>
        <begin position="62"/>
        <end position="92"/>
    </location>
</feature>
<dbReference type="AlphaFoldDB" id="A0A6A6NU50"/>
<evidence type="ECO:0000313" key="3">
    <source>
        <dbReference type="Proteomes" id="UP000799766"/>
    </source>
</evidence>
<dbReference type="Proteomes" id="UP000799766">
    <property type="component" value="Unassembled WGS sequence"/>
</dbReference>
<keyword evidence="3" id="KW-1185">Reference proteome</keyword>
<reference evidence="2" key="1">
    <citation type="journal article" date="2020" name="Stud. Mycol.">
        <title>101 Dothideomycetes genomes: a test case for predicting lifestyles and emergence of pathogens.</title>
        <authorList>
            <person name="Haridas S."/>
            <person name="Albert R."/>
            <person name="Binder M."/>
            <person name="Bloem J."/>
            <person name="Labutti K."/>
            <person name="Salamov A."/>
            <person name="Andreopoulos B."/>
            <person name="Baker S."/>
            <person name="Barry K."/>
            <person name="Bills G."/>
            <person name="Bluhm B."/>
            <person name="Cannon C."/>
            <person name="Castanera R."/>
            <person name="Culley D."/>
            <person name="Daum C."/>
            <person name="Ezra D."/>
            <person name="Gonzalez J."/>
            <person name="Henrissat B."/>
            <person name="Kuo A."/>
            <person name="Liang C."/>
            <person name="Lipzen A."/>
            <person name="Lutzoni F."/>
            <person name="Magnuson J."/>
            <person name="Mondo S."/>
            <person name="Nolan M."/>
            <person name="Ohm R."/>
            <person name="Pangilinan J."/>
            <person name="Park H.-J."/>
            <person name="Ramirez L."/>
            <person name="Alfaro M."/>
            <person name="Sun H."/>
            <person name="Tritt A."/>
            <person name="Yoshinaga Y."/>
            <person name="Zwiers L.-H."/>
            <person name="Turgeon B."/>
            <person name="Goodwin S."/>
            <person name="Spatafora J."/>
            <person name="Crous P."/>
            <person name="Grigoriev I."/>
        </authorList>
    </citation>
    <scope>NUCLEOTIDE SEQUENCE</scope>
    <source>
        <strain evidence="2">ATCC 16933</strain>
    </source>
</reference>
<protein>
    <submittedName>
        <fullName evidence="2">Uncharacterized protein</fullName>
    </submittedName>
</protein>
<gene>
    <name evidence="2" type="ORF">BDY21DRAFT_94630</name>
</gene>